<feature type="domain" description="DUF5615" evidence="1">
    <location>
        <begin position="1"/>
        <end position="105"/>
    </location>
</feature>
<comment type="caution">
    <text evidence="2">The sequence shown here is derived from an EMBL/GenBank/DDBJ whole genome shotgun (WGS) entry which is preliminary data.</text>
</comment>
<sequence length="117" mass="12998">MRILLDAQLLRSLVRPLEQLGCDVLHTLDLPDGNRSADNMISSIADSDGRVVFSKDADFVRSHLLRGTPARLLLVATGNIGNQDLTALLLRVLPELRRLFETHVLIGLSRKALIVRH</sequence>
<evidence type="ECO:0000313" key="3">
    <source>
        <dbReference type="Proteomes" id="UP001302329"/>
    </source>
</evidence>
<evidence type="ECO:0000259" key="1">
    <source>
        <dbReference type="Pfam" id="PF18480"/>
    </source>
</evidence>
<dbReference type="Pfam" id="PF18480">
    <property type="entry name" value="DUF5615"/>
    <property type="match status" value="1"/>
</dbReference>
<dbReference type="InterPro" id="IPR041049">
    <property type="entry name" value="DUF5615"/>
</dbReference>
<dbReference type="RefSeq" id="WP_323356208.1">
    <property type="nucleotide sequence ID" value="NZ_JAYGHY010000013.1"/>
</dbReference>
<protein>
    <submittedName>
        <fullName evidence="2">DUF5615 family PIN-like protein</fullName>
    </submittedName>
</protein>
<proteinExistence type="predicted"/>
<gene>
    <name evidence="2" type="ORF">VB739_06110</name>
</gene>
<dbReference type="EMBL" id="JAYGHY010000013">
    <property type="protein sequence ID" value="MEA5442121.1"/>
    <property type="molecule type" value="Genomic_DNA"/>
</dbReference>
<reference evidence="2 3" key="1">
    <citation type="submission" date="2023-12" db="EMBL/GenBank/DDBJ databases">
        <title>Baltic Sea Cyanobacteria.</title>
        <authorList>
            <person name="Delbaje E."/>
            <person name="Fewer D.P."/>
            <person name="Shishido T.K."/>
        </authorList>
    </citation>
    <scope>NUCLEOTIDE SEQUENCE [LARGE SCALE GENOMIC DNA]</scope>
    <source>
        <strain evidence="2 3">UHCC 0281</strain>
    </source>
</reference>
<name>A0ABU5SUH3_9CYAN</name>
<dbReference type="Proteomes" id="UP001302329">
    <property type="component" value="Unassembled WGS sequence"/>
</dbReference>
<keyword evidence="3" id="KW-1185">Reference proteome</keyword>
<accession>A0ABU5SUH3</accession>
<evidence type="ECO:0000313" key="2">
    <source>
        <dbReference type="EMBL" id="MEA5442121.1"/>
    </source>
</evidence>
<organism evidence="2 3">
    <name type="scientific">Cyanobium gracile UHCC 0281</name>
    <dbReference type="NCBI Taxonomy" id="3110309"/>
    <lineage>
        <taxon>Bacteria</taxon>
        <taxon>Bacillati</taxon>
        <taxon>Cyanobacteriota</taxon>
        <taxon>Cyanophyceae</taxon>
        <taxon>Synechococcales</taxon>
        <taxon>Prochlorococcaceae</taxon>
        <taxon>Cyanobium</taxon>
    </lineage>
</organism>